<dbReference type="Proteomes" id="UP000094472">
    <property type="component" value="Unassembled WGS sequence"/>
</dbReference>
<keyword evidence="3" id="KW-1185">Reference proteome</keyword>
<protein>
    <recommendedName>
        <fullName evidence="4">DUF1467 domain-containing protein</fullName>
    </recommendedName>
</protein>
<dbReference type="STRING" id="1774969.AUC69_02500"/>
<sequence>MSLAFALAIYFVIWWIVLFAMLPFGVRTAEEAGEEASPGFAESAPQRPRMLPKVIATTLVSAVIFAGVYAILVHHVIRLDDIPFFPRYEKVK</sequence>
<feature type="transmembrane region" description="Helical" evidence="1">
    <location>
        <begin position="54"/>
        <end position="77"/>
    </location>
</feature>
<accession>A0A1E3VPF2</accession>
<keyword evidence="1" id="KW-1133">Transmembrane helix</keyword>
<dbReference type="EMBL" id="LPWF01000034">
    <property type="protein sequence ID" value="ODR95399.1"/>
    <property type="molecule type" value="Genomic_DNA"/>
</dbReference>
<keyword evidence="1" id="KW-0812">Transmembrane</keyword>
<dbReference type="AlphaFoldDB" id="A0A1E3VPF2"/>
<dbReference type="OrthoDB" id="9804637at2"/>
<evidence type="ECO:0008006" key="4">
    <source>
        <dbReference type="Google" id="ProtNLM"/>
    </source>
</evidence>
<keyword evidence="1" id="KW-0472">Membrane</keyword>
<evidence type="ECO:0000313" key="2">
    <source>
        <dbReference type="EMBL" id="ODR95399.1"/>
    </source>
</evidence>
<feature type="transmembrane region" description="Helical" evidence="1">
    <location>
        <begin position="6"/>
        <end position="26"/>
    </location>
</feature>
<evidence type="ECO:0000313" key="3">
    <source>
        <dbReference type="Proteomes" id="UP000094472"/>
    </source>
</evidence>
<dbReference type="InterPro" id="IPR009935">
    <property type="entry name" value="DUF1467"/>
</dbReference>
<name>A0A1E3VPF2_9HYPH</name>
<gene>
    <name evidence="2" type="ORF">AUC69_02500</name>
</gene>
<dbReference type="RefSeq" id="WP_069442662.1">
    <property type="nucleotide sequence ID" value="NZ_LPWF01000034.1"/>
</dbReference>
<evidence type="ECO:0000256" key="1">
    <source>
        <dbReference type="SAM" id="Phobius"/>
    </source>
</evidence>
<dbReference type="Pfam" id="PF07330">
    <property type="entry name" value="DUF1467"/>
    <property type="match status" value="1"/>
</dbReference>
<organism evidence="2 3">
    <name type="scientific">Methyloceanibacter superfactus</name>
    <dbReference type="NCBI Taxonomy" id="1774969"/>
    <lineage>
        <taxon>Bacteria</taxon>
        <taxon>Pseudomonadati</taxon>
        <taxon>Pseudomonadota</taxon>
        <taxon>Alphaproteobacteria</taxon>
        <taxon>Hyphomicrobiales</taxon>
        <taxon>Hyphomicrobiaceae</taxon>
        <taxon>Methyloceanibacter</taxon>
    </lineage>
</organism>
<comment type="caution">
    <text evidence="2">The sequence shown here is derived from an EMBL/GenBank/DDBJ whole genome shotgun (WGS) entry which is preliminary data.</text>
</comment>
<proteinExistence type="predicted"/>
<reference evidence="2 3" key="1">
    <citation type="journal article" date="2016" name="Environ. Microbiol.">
        <title>New Methyloceanibacter diversity from North Sea sediments includes methanotroph containing solely the soluble methane monooxygenase.</title>
        <authorList>
            <person name="Vekeman B."/>
            <person name="Kerckhof F.M."/>
            <person name="Cremers G."/>
            <person name="de Vos P."/>
            <person name="Vandamme P."/>
            <person name="Boon N."/>
            <person name="Op den Camp H.J."/>
            <person name="Heylen K."/>
        </authorList>
    </citation>
    <scope>NUCLEOTIDE SEQUENCE [LARGE SCALE GENOMIC DNA]</scope>
    <source>
        <strain evidence="2 3">R-67175</strain>
    </source>
</reference>